<dbReference type="AlphaFoldDB" id="A0A0F1BDT8"/>
<feature type="transmembrane region" description="Helical" evidence="1">
    <location>
        <begin position="154"/>
        <end position="178"/>
    </location>
</feature>
<proteinExistence type="predicted"/>
<name>A0A0F1BDT8_9ENTR</name>
<organism evidence="2 3">
    <name type="scientific">Enterobacter sichuanensis</name>
    <dbReference type="NCBI Taxonomy" id="2071710"/>
    <lineage>
        <taxon>Bacteria</taxon>
        <taxon>Pseudomonadati</taxon>
        <taxon>Pseudomonadota</taxon>
        <taxon>Gammaproteobacteria</taxon>
        <taxon>Enterobacterales</taxon>
        <taxon>Enterobacteriaceae</taxon>
        <taxon>Enterobacter</taxon>
        <taxon>Enterobacter cloacae complex</taxon>
    </lineage>
</organism>
<dbReference type="OrthoDB" id="6507023at2"/>
<gene>
    <name evidence="2" type="ORF">SS37_03855</name>
</gene>
<dbReference type="RefSeq" id="WP_045284752.1">
    <property type="nucleotide sequence ID" value="NZ_JAYFUR010000004.1"/>
</dbReference>
<sequence>MEKLLQANNILTGLLWEPESLSFLDPGAQAAFRGMVKANRRLVYKDAAGHLAFGYCEKISTLYEPFAIYIKELFGDGIYFSHSDDNFTYLLIVNEGRIVSGTDCFIERELFDELMRHPEQYEHLEVTLLTEVQLSVVVEKCHAHQVSLKRRRRFIISSILFGGIIFLALLALALHFLVAG</sequence>
<protein>
    <submittedName>
        <fullName evidence="2">Pilus assembly protein</fullName>
    </submittedName>
</protein>
<evidence type="ECO:0000313" key="3">
    <source>
        <dbReference type="Proteomes" id="UP000033352"/>
    </source>
</evidence>
<keyword evidence="1" id="KW-0472">Membrane</keyword>
<keyword evidence="1" id="KW-0812">Transmembrane</keyword>
<keyword evidence="1" id="KW-1133">Transmembrane helix</keyword>
<dbReference type="Proteomes" id="UP000033352">
    <property type="component" value="Unassembled WGS sequence"/>
</dbReference>
<reference evidence="2 3" key="1">
    <citation type="submission" date="2015-03" db="EMBL/GenBank/DDBJ databases">
        <authorList>
            <person name="McCorrison J."/>
            <person name="Sanka R."/>
            <person name="Adams M."/>
            <person name="Brinkac L."/>
            <person name="Nierman W."/>
            <person name="Sutton G."/>
            <person name="Nelson K."/>
            <person name="Kiedrowski L."/>
            <person name="Guerrero D."/>
            <person name="Bonomo R."/>
        </authorList>
    </citation>
    <scope>NUCLEOTIDE SEQUENCE [LARGE SCALE GENOMIC DNA]</scope>
    <source>
        <strain evidence="2 3">35699</strain>
    </source>
</reference>
<comment type="caution">
    <text evidence="2">The sequence shown here is derived from an EMBL/GenBank/DDBJ whole genome shotgun (WGS) entry which is preliminary data.</text>
</comment>
<evidence type="ECO:0000313" key="2">
    <source>
        <dbReference type="EMBL" id="KJN31444.1"/>
    </source>
</evidence>
<evidence type="ECO:0000256" key="1">
    <source>
        <dbReference type="SAM" id="Phobius"/>
    </source>
</evidence>
<dbReference type="EMBL" id="JZYX01000006">
    <property type="protein sequence ID" value="KJN31444.1"/>
    <property type="molecule type" value="Genomic_DNA"/>
</dbReference>
<accession>A0A0F1BDT8</accession>
<dbReference type="PATRIC" id="fig|1619248.3.peg.4169"/>